<keyword evidence="2" id="KW-1185">Reference proteome</keyword>
<gene>
    <name evidence="1" type="ORF">ALC60_04170</name>
</gene>
<accession>A0A151X928</accession>
<evidence type="ECO:0000313" key="2">
    <source>
        <dbReference type="Proteomes" id="UP000075809"/>
    </source>
</evidence>
<evidence type="ECO:0000313" key="1">
    <source>
        <dbReference type="EMBL" id="KYQ56886.1"/>
    </source>
</evidence>
<dbReference type="AlphaFoldDB" id="A0A151X928"/>
<dbReference type="STRING" id="64791.A0A151X928"/>
<protein>
    <submittedName>
        <fullName evidence="1">Uncharacterized protein</fullName>
    </submittedName>
</protein>
<organism evidence="1 2">
    <name type="scientific">Mycetomoellerius zeteki</name>
    <dbReference type="NCBI Taxonomy" id="64791"/>
    <lineage>
        <taxon>Eukaryota</taxon>
        <taxon>Metazoa</taxon>
        <taxon>Ecdysozoa</taxon>
        <taxon>Arthropoda</taxon>
        <taxon>Hexapoda</taxon>
        <taxon>Insecta</taxon>
        <taxon>Pterygota</taxon>
        <taxon>Neoptera</taxon>
        <taxon>Endopterygota</taxon>
        <taxon>Hymenoptera</taxon>
        <taxon>Apocrita</taxon>
        <taxon>Aculeata</taxon>
        <taxon>Formicoidea</taxon>
        <taxon>Formicidae</taxon>
        <taxon>Myrmicinae</taxon>
        <taxon>Mycetomoellerius</taxon>
    </lineage>
</organism>
<dbReference type="EMBL" id="KQ982390">
    <property type="protein sequence ID" value="KYQ56886.1"/>
    <property type="molecule type" value="Genomic_DNA"/>
</dbReference>
<dbReference type="Proteomes" id="UP000075809">
    <property type="component" value="Unassembled WGS sequence"/>
</dbReference>
<reference evidence="1 2" key="1">
    <citation type="submission" date="2015-09" db="EMBL/GenBank/DDBJ databases">
        <title>Trachymyrmex zeteki WGS genome.</title>
        <authorList>
            <person name="Nygaard S."/>
            <person name="Hu H."/>
            <person name="Boomsma J."/>
            <person name="Zhang G."/>
        </authorList>
    </citation>
    <scope>NUCLEOTIDE SEQUENCE [LARGE SCALE GENOMIC DNA]</scope>
    <source>
        <strain evidence="1">Tzet28-1</strain>
        <tissue evidence="1">Whole body</tissue>
    </source>
</reference>
<name>A0A151X928_9HYME</name>
<sequence>MGDFQIGPYFFPAHPNGRIYADFIENQLPVLLEDIPRAGNADCLQVQGRHFEQLLH</sequence>
<proteinExistence type="predicted"/>